<dbReference type="Proteomes" id="UP001058860">
    <property type="component" value="Chromosome"/>
</dbReference>
<organism evidence="2 3">
    <name type="scientific">Svornostia abyssi</name>
    <dbReference type="NCBI Taxonomy" id="2898438"/>
    <lineage>
        <taxon>Bacteria</taxon>
        <taxon>Bacillati</taxon>
        <taxon>Actinomycetota</taxon>
        <taxon>Thermoleophilia</taxon>
        <taxon>Solirubrobacterales</taxon>
        <taxon>Baekduiaceae</taxon>
        <taxon>Svornostia</taxon>
    </lineage>
</organism>
<protein>
    <submittedName>
        <fullName evidence="2">Uncharacterized protein</fullName>
    </submittedName>
</protein>
<keyword evidence="3" id="KW-1185">Reference proteome</keyword>
<name>A0ABY5PKB4_9ACTN</name>
<feature type="region of interest" description="Disordered" evidence="1">
    <location>
        <begin position="1"/>
        <end position="20"/>
    </location>
</feature>
<evidence type="ECO:0000313" key="2">
    <source>
        <dbReference type="EMBL" id="UUY05128.1"/>
    </source>
</evidence>
<accession>A0ABY5PKB4</accession>
<gene>
    <name evidence="2" type="ORF">LRS13_06255</name>
</gene>
<evidence type="ECO:0000313" key="3">
    <source>
        <dbReference type="Proteomes" id="UP001058860"/>
    </source>
</evidence>
<dbReference type="RefSeq" id="WP_353865593.1">
    <property type="nucleotide sequence ID" value="NZ_CP088295.1"/>
</dbReference>
<reference evidence="3" key="1">
    <citation type="submission" date="2021-11" db="EMBL/GenBank/DDBJ databases">
        <title>Cultivation dependent microbiological survey of springs from the worlds oldest radium mine currently devoted to the extraction of radon-saturated water.</title>
        <authorList>
            <person name="Kapinusova G."/>
            <person name="Smrhova T."/>
            <person name="Strejcek M."/>
            <person name="Suman J."/>
            <person name="Jani K."/>
            <person name="Pajer P."/>
            <person name="Uhlik O."/>
        </authorList>
    </citation>
    <scope>NUCLEOTIDE SEQUENCE [LARGE SCALE GENOMIC DNA]</scope>
    <source>
        <strain evidence="3">J379</strain>
    </source>
</reference>
<evidence type="ECO:0000256" key="1">
    <source>
        <dbReference type="SAM" id="MobiDB-lite"/>
    </source>
</evidence>
<feature type="compositionally biased region" description="Polar residues" evidence="1">
    <location>
        <begin position="92"/>
        <end position="103"/>
    </location>
</feature>
<proteinExistence type="predicted"/>
<sequence length="103" mass="11837">MTNHHQRTSTPSGPPPTPRQQRYLRQLAIQRGVTFVVPRTRAEASRAIDALKRRTPEPFADRRRELRALQRDMACNRGDDARVDHELETEGYGSTATWKQADL</sequence>
<feature type="region of interest" description="Disordered" evidence="1">
    <location>
        <begin position="80"/>
        <end position="103"/>
    </location>
</feature>
<dbReference type="EMBL" id="CP088295">
    <property type="protein sequence ID" value="UUY05128.1"/>
    <property type="molecule type" value="Genomic_DNA"/>
</dbReference>